<dbReference type="Pfam" id="PF08030">
    <property type="entry name" value="NAD_binding_6"/>
    <property type="match status" value="1"/>
</dbReference>
<dbReference type="InterPro" id="IPR017927">
    <property type="entry name" value="FAD-bd_FR_type"/>
</dbReference>
<keyword evidence="3" id="KW-0813">Transport</keyword>
<comment type="similarity">
    <text evidence="2">Belongs to the ferric reductase (FRE) family.</text>
</comment>
<feature type="transmembrane region" description="Helical" evidence="10">
    <location>
        <begin position="93"/>
        <end position="115"/>
    </location>
</feature>
<dbReference type="PROSITE" id="PS51384">
    <property type="entry name" value="FAD_FR"/>
    <property type="match status" value="1"/>
</dbReference>
<feature type="transmembrane region" description="Helical" evidence="10">
    <location>
        <begin position="127"/>
        <end position="144"/>
    </location>
</feature>
<evidence type="ECO:0000256" key="7">
    <source>
        <dbReference type="ARBA" id="ARBA00023002"/>
    </source>
</evidence>
<name>A0ABR4K4E6_9EURO</name>
<keyword evidence="8" id="KW-0406">Ion transport</keyword>
<keyword evidence="13" id="KW-1185">Reference proteome</keyword>
<evidence type="ECO:0000256" key="2">
    <source>
        <dbReference type="ARBA" id="ARBA00006278"/>
    </source>
</evidence>
<keyword evidence="7" id="KW-0560">Oxidoreductase</keyword>
<dbReference type="EMBL" id="JBFXLU010000062">
    <property type="protein sequence ID" value="KAL2846614.1"/>
    <property type="molecule type" value="Genomic_DNA"/>
</dbReference>
<protein>
    <recommendedName>
        <fullName evidence="11">FAD-binding FR-type domain-containing protein</fullName>
    </recommendedName>
</protein>
<dbReference type="PANTHER" id="PTHR32361">
    <property type="entry name" value="FERRIC/CUPRIC REDUCTASE TRANSMEMBRANE COMPONENT"/>
    <property type="match status" value="1"/>
</dbReference>
<evidence type="ECO:0000256" key="1">
    <source>
        <dbReference type="ARBA" id="ARBA00004141"/>
    </source>
</evidence>
<evidence type="ECO:0000256" key="10">
    <source>
        <dbReference type="SAM" id="Phobius"/>
    </source>
</evidence>
<dbReference type="InterPro" id="IPR013121">
    <property type="entry name" value="Fe_red_NAD-bd_6"/>
</dbReference>
<dbReference type="Pfam" id="PF08022">
    <property type="entry name" value="FAD_binding_8"/>
    <property type="match status" value="1"/>
</dbReference>
<accession>A0ABR4K4E6</accession>
<proteinExistence type="inferred from homology"/>
<reference evidence="12 13" key="1">
    <citation type="submission" date="2024-07" db="EMBL/GenBank/DDBJ databases">
        <title>Section-level genome sequencing and comparative genomics of Aspergillus sections Usti and Cavernicolus.</title>
        <authorList>
            <consortium name="Lawrence Berkeley National Laboratory"/>
            <person name="Nybo J.L."/>
            <person name="Vesth T.C."/>
            <person name="Theobald S."/>
            <person name="Frisvad J.C."/>
            <person name="Larsen T.O."/>
            <person name="Kjaerboelling I."/>
            <person name="Rothschild-Mancinelli K."/>
            <person name="Lyhne E.K."/>
            <person name="Kogle M.E."/>
            <person name="Barry K."/>
            <person name="Clum A."/>
            <person name="Na H."/>
            <person name="Ledsgaard L."/>
            <person name="Lin J."/>
            <person name="Lipzen A."/>
            <person name="Kuo A."/>
            <person name="Riley R."/>
            <person name="Mondo S."/>
            <person name="Labutti K."/>
            <person name="Haridas S."/>
            <person name="Pangalinan J."/>
            <person name="Salamov A.A."/>
            <person name="Simmons B.A."/>
            <person name="Magnuson J.K."/>
            <person name="Chen J."/>
            <person name="Drula E."/>
            <person name="Henrissat B."/>
            <person name="Wiebenga A."/>
            <person name="Lubbers R.J."/>
            <person name="Gomes A.C."/>
            <person name="Makela M.R."/>
            <person name="Stajich J."/>
            <person name="Grigoriev I.V."/>
            <person name="Mortensen U.H."/>
            <person name="De Vries R.P."/>
            <person name="Baker S.E."/>
            <person name="Andersen M.R."/>
        </authorList>
    </citation>
    <scope>NUCLEOTIDE SEQUENCE [LARGE SCALE GENOMIC DNA]</scope>
    <source>
        <strain evidence="12 13">CBS 123904</strain>
    </source>
</reference>
<dbReference type="InterPro" id="IPR039261">
    <property type="entry name" value="FNR_nucleotide-bd"/>
</dbReference>
<sequence>MNAIEIYAITAGGIFATLFLTRTLCYLAKSSKFFSILVSRHLILPFMVDRHQLWGPWTRISVLLNVSYAAINLVLIFFRMKSWAGAGRQAGELALVNLIFLLSSTHLSYLADLVGITYRTCRRIHRAVGWMTVALVSFHIVVQMQDKQFSFPLHSMQNLFTLIGTCSLGVLSLLSIPWFRHFSYEIFLRGHQILTALFVYGIWRHLPTQSQPSKIYLLVALGIFGLTLFLQMMTLFYRNGLFAGRGFPRAVVSFSAKKTKEQHPVITAAHIRILLPRPLKVEAGQYINLWMPSVCLSSWMQTHPFTVVSWSRDRQDAIELLLQPCDGLSANLVGYAPAAKESSISFLALFTGPHGLVKDVSHYESVLVITSGFGIAAAIPYLKKMIYGYNTCTSQVRRLHLVWEVESVGEMTVALALLNNLLEDDIMDNGYILQISIYVRDGLEPNRFPFGKHDRVCLYQAHPDYQNIVSLEASGDQIERLPNVRDKQGRTLVMVSAADRVRDHIRKTVRGHLHQGVRLFELEYQPCAN</sequence>
<evidence type="ECO:0000256" key="8">
    <source>
        <dbReference type="ARBA" id="ARBA00023065"/>
    </source>
</evidence>
<keyword evidence="4 10" id="KW-0812">Transmembrane</keyword>
<dbReference type="Gene3D" id="3.40.50.80">
    <property type="entry name" value="Nucleotide-binding domain of ferredoxin-NADP reductase (FNR) module"/>
    <property type="match status" value="1"/>
</dbReference>
<evidence type="ECO:0000256" key="5">
    <source>
        <dbReference type="ARBA" id="ARBA00022982"/>
    </source>
</evidence>
<evidence type="ECO:0000256" key="3">
    <source>
        <dbReference type="ARBA" id="ARBA00022448"/>
    </source>
</evidence>
<dbReference type="InterPro" id="IPR051410">
    <property type="entry name" value="Ferric/Cupric_Reductase"/>
</dbReference>
<feature type="transmembrane region" description="Helical" evidence="10">
    <location>
        <begin position="6"/>
        <end position="27"/>
    </location>
</feature>
<evidence type="ECO:0000256" key="4">
    <source>
        <dbReference type="ARBA" id="ARBA00022692"/>
    </source>
</evidence>
<comment type="subcellular location">
    <subcellularLocation>
        <location evidence="1">Membrane</location>
        <topology evidence="1">Multi-pass membrane protein</topology>
    </subcellularLocation>
</comment>
<dbReference type="Proteomes" id="UP001610446">
    <property type="component" value="Unassembled WGS sequence"/>
</dbReference>
<gene>
    <name evidence="12" type="ORF">BJY01DRAFT_173064</name>
</gene>
<dbReference type="Pfam" id="PF01794">
    <property type="entry name" value="Ferric_reduct"/>
    <property type="match status" value="1"/>
</dbReference>
<keyword evidence="9 10" id="KW-0472">Membrane</keyword>
<comment type="caution">
    <text evidence="12">The sequence shown here is derived from an EMBL/GenBank/DDBJ whole genome shotgun (WGS) entry which is preliminary data.</text>
</comment>
<organism evidence="12 13">
    <name type="scientific">Aspergillus pseudoustus</name>
    <dbReference type="NCBI Taxonomy" id="1810923"/>
    <lineage>
        <taxon>Eukaryota</taxon>
        <taxon>Fungi</taxon>
        <taxon>Dikarya</taxon>
        <taxon>Ascomycota</taxon>
        <taxon>Pezizomycotina</taxon>
        <taxon>Eurotiomycetes</taxon>
        <taxon>Eurotiomycetidae</taxon>
        <taxon>Eurotiales</taxon>
        <taxon>Aspergillaceae</taxon>
        <taxon>Aspergillus</taxon>
        <taxon>Aspergillus subgen. Nidulantes</taxon>
    </lineage>
</organism>
<dbReference type="CDD" id="cd06186">
    <property type="entry name" value="NOX_Duox_like_FAD_NADP"/>
    <property type="match status" value="1"/>
</dbReference>
<feature type="transmembrane region" description="Helical" evidence="10">
    <location>
        <begin position="60"/>
        <end position="78"/>
    </location>
</feature>
<keyword evidence="6 10" id="KW-1133">Transmembrane helix</keyword>
<evidence type="ECO:0000313" key="13">
    <source>
        <dbReference type="Proteomes" id="UP001610446"/>
    </source>
</evidence>
<evidence type="ECO:0000256" key="6">
    <source>
        <dbReference type="ARBA" id="ARBA00022989"/>
    </source>
</evidence>
<dbReference type="PANTHER" id="PTHR32361:SF26">
    <property type="entry name" value="FAD-BINDING 8 DOMAIN-CONTAINING PROTEIN-RELATED"/>
    <property type="match status" value="1"/>
</dbReference>
<evidence type="ECO:0000256" key="9">
    <source>
        <dbReference type="ARBA" id="ARBA00023136"/>
    </source>
</evidence>
<feature type="transmembrane region" description="Helical" evidence="10">
    <location>
        <begin position="159"/>
        <end position="179"/>
    </location>
</feature>
<evidence type="ECO:0000313" key="12">
    <source>
        <dbReference type="EMBL" id="KAL2846614.1"/>
    </source>
</evidence>
<evidence type="ECO:0000259" key="11">
    <source>
        <dbReference type="PROSITE" id="PS51384"/>
    </source>
</evidence>
<keyword evidence="5" id="KW-0249">Electron transport</keyword>
<dbReference type="InterPro" id="IPR013112">
    <property type="entry name" value="FAD-bd_8"/>
</dbReference>
<feature type="transmembrane region" description="Helical" evidence="10">
    <location>
        <begin position="215"/>
        <end position="237"/>
    </location>
</feature>
<dbReference type="InterPro" id="IPR013130">
    <property type="entry name" value="Fe3_Rdtase_TM_dom"/>
</dbReference>
<feature type="domain" description="FAD-binding FR-type" evidence="11">
    <location>
        <begin position="245"/>
        <end position="360"/>
    </location>
</feature>